<feature type="transmembrane region" description="Helical" evidence="1">
    <location>
        <begin position="51"/>
        <end position="73"/>
    </location>
</feature>
<sequence>MVFERTYYWLGFCFAHWPKKREILFAVWGGGAYFIGAVCSKLVLLSEFKGVIVFAAVVRGIVAFSWISLGIGLQKVFLKIVHEDRKSVVKLALMWGVIFIVSNEAKPIEYSGLELGTPIISFVLGIMGSIATLYLAKLLSKIEILKHFLIVFGRNSIFIMATHQYLHINKFVEICVGFLIKTQTIRMVCEVIFLCAIEYILCDCIQRLRRIQGTLCQPPGTKM</sequence>
<keyword evidence="1" id="KW-1133">Transmembrane helix</keyword>
<dbReference type="EMBL" id="JBBMEP010000014">
    <property type="protein sequence ID" value="MEQ2377395.1"/>
    <property type="molecule type" value="Genomic_DNA"/>
</dbReference>
<keyword evidence="1" id="KW-0812">Transmembrane</keyword>
<accession>A0ABV1BQN9</accession>
<evidence type="ECO:0000313" key="3">
    <source>
        <dbReference type="Proteomes" id="UP001496146"/>
    </source>
</evidence>
<feature type="transmembrane region" description="Helical" evidence="1">
    <location>
        <begin position="85"/>
        <end position="103"/>
    </location>
</feature>
<evidence type="ECO:0008006" key="4">
    <source>
        <dbReference type="Google" id="ProtNLM"/>
    </source>
</evidence>
<proteinExistence type="predicted"/>
<comment type="caution">
    <text evidence="2">The sequence shown here is derived from an EMBL/GenBank/DDBJ whole genome shotgun (WGS) entry which is preliminary data.</text>
</comment>
<keyword evidence="1" id="KW-0472">Membrane</keyword>
<name>A0ABV1BQN9_9FIRM</name>
<feature type="transmembrane region" description="Helical" evidence="1">
    <location>
        <begin position="23"/>
        <end position="45"/>
    </location>
</feature>
<feature type="transmembrane region" description="Helical" evidence="1">
    <location>
        <begin position="115"/>
        <end position="136"/>
    </location>
</feature>
<evidence type="ECO:0000313" key="2">
    <source>
        <dbReference type="EMBL" id="MEQ2377395.1"/>
    </source>
</evidence>
<protein>
    <recommendedName>
        <fullName evidence="4">Acyltransferase 3 domain-containing protein</fullName>
    </recommendedName>
</protein>
<evidence type="ECO:0000256" key="1">
    <source>
        <dbReference type="SAM" id="Phobius"/>
    </source>
</evidence>
<gene>
    <name evidence="2" type="ORF">WMO17_08565</name>
</gene>
<organism evidence="2 3">
    <name type="scientific">Faecalibacterium faecis</name>
    <dbReference type="NCBI Taxonomy" id="3133157"/>
    <lineage>
        <taxon>Bacteria</taxon>
        <taxon>Bacillati</taxon>
        <taxon>Bacillota</taxon>
        <taxon>Clostridia</taxon>
        <taxon>Eubacteriales</taxon>
        <taxon>Oscillospiraceae</taxon>
        <taxon>Faecalibacterium</taxon>
    </lineage>
</organism>
<dbReference type="Proteomes" id="UP001496146">
    <property type="component" value="Unassembled WGS sequence"/>
</dbReference>
<reference evidence="2 3" key="1">
    <citation type="submission" date="2024-03" db="EMBL/GenBank/DDBJ databases">
        <title>Human intestinal bacterial collection.</title>
        <authorList>
            <person name="Pauvert C."/>
            <person name="Hitch T.C.A."/>
            <person name="Clavel T."/>
        </authorList>
    </citation>
    <scope>NUCLEOTIDE SEQUENCE [LARGE SCALE GENOMIC DNA]</scope>
    <source>
        <strain evidence="2 3">CLA-JM-H7-B</strain>
    </source>
</reference>
<keyword evidence="3" id="KW-1185">Reference proteome</keyword>